<dbReference type="GO" id="GO:0110001">
    <property type="term" value="C:toxin-antitoxin complex"/>
    <property type="evidence" value="ECO:0007669"/>
    <property type="project" value="InterPro"/>
</dbReference>
<evidence type="ECO:0000313" key="1">
    <source>
        <dbReference type="EMBL" id="OWP50280.1"/>
    </source>
</evidence>
<dbReference type="InterPro" id="IPR021679">
    <property type="entry name" value="Toxin_endonuclease_YhaV"/>
</dbReference>
<evidence type="ECO:0008006" key="3">
    <source>
        <dbReference type="Google" id="ProtNLM"/>
    </source>
</evidence>
<comment type="caution">
    <text evidence="1">The sequence shown here is derived from an EMBL/GenBank/DDBJ whole genome shotgun (WGS) entry which is preliminary data.</text>
</comment>
<evidence type="ECO:0000313" key="2">
    <source>
        <dbReference type="Proteomes" id="UP000198145"/>
    </source>
</evidence>
<proteinExistence type="predicted"/>
<sequence length="163" mass="18686">METGKVAVQNGWSLYGHPLFLQRLEDLVSEVEELSEEDPDGFTHHSTFKLYDKVAKAMMERIPADPSARAFLLGNTMGEENRHWRRAKEGLPDRYRLFFQYRSAAPQTIIYVWLNDCATLRKDGARTDVYVVFRKMLTKGTVPGSFDELLKVANPVQTGTEEE</sequence>
<organism evidence="1 2">
    <name type="scientific">Pseudomonas nitroreducens</name>
    <dbReference type="NCBI Taxonomy" id="46680"/>
    <lineage>
        <taxon>Bacteria</taxon>
        <taxon>Pseudomonadati</taxon>
        <taxon>Pseudomonadota</taxon>
        <taxon>Gammaproteobacteria</taxon>
        <taxon>Pseudomonadales</taxon>
        <taxon>Pseudomonadaceae</taxon>
        <taxon>Pseudomonas</taxon>
    </lineage>
</organism>
<name>A0A2D0ADW5_PSENT</name>
<dbReference type="Pfam" id="PF11663">
    <property type="entry name" value="Toxin_YhaV"/>
    <property type="match status" value="1"/>
</dbReference>
<dbReference type="Proteomes" id="UP000198145">
    <property type="component" value="Unassembled WGS sequence"/>
</dbReference>
<protein>
    <recommendedName>
        <fullName evidence="3">Toxin YhaV</fullName>
    </recommendedName>
</protein>
<reference evidence="1 2" key="1">
    <citation type="submission" date="2017-06" db="EMBL/GenBank/DDBJ databases">
        <title>Draft genome of Pseudomonas nitroreducens DF05.</title>
        <authorList>
            <person name="Iyer R."/>
        </authorList>
    </citation>
    <scope>NUCLEOTIDE SEQUENCE [LARGE SCALE GENOMIC DNA]</scope>
    <source>
        <strain evidence="1 2">DF05</strain>
    </source>
</reference>
<accession>A0A2D0ADW5</accession>
<dbReference type="GO" id="GO:0004540">
    <property type="term" value="F:RNA nuclease activity"/>
    <property type="evidence" value="ECO:0007669"/>
    <property type="project" value="InterPro"/>
</dbReference>
<gene>
    <name evidence="1" type="ORF">CEG18_12060</name>
</gene>
<dbReference type="RefSeq" id="WP_088417706.1">
    <property type="nucleotide sequence ID" value="NZ_NJBA01000004.1"/>
</dbReference>
<dbReference type="EMBL" id="NJBA01000004">
    <property type="protein sequence ID" value="OWP50280.1"/>
    <property type="molecule type" value="Genomic_DNA"/>
</dbReference>
<dbReference type="AlphaFoldDB" id="A0A2D0ADW5"/>